<dbReference type="GeneID" id="136820127"/>
<dbReference type="RefSeq" id="XP_066932469.1">
    <property type="nucleotide sequence ID" value="XM_067076368.1"/>
</dbReference>
<dbReference type="InterPro" id="IPR016181">
    <property type="entry name" value="Acyl_CoA_acyltransferase"/>
</dbReference>
<dbReference type="Gene3D" id="3.40.630.30">
    <property type="match status" value="1"/>
</dbReference>
<sequence length="258" mass="29775">MATSSVGKILRQPITQRLLNSSFALHQGSKLTSQASRRMNDYYLSFINDSCACPYVTKGQYMSSVLTDHRDIKQAQGLLFNNYSERHWCWSNENPTGFQVKQSSSMNYVIDKFDKDSAMWFGTFDEDQLVTAIRLCFRTTENPLMDIELYQQSPEKLELHNALRRDNVVEISRFVTAPQYRSNGIGGTLSLLSMFMFLSKYNYTAIFTSQLDFFGKYGIGTLLDRTFDYGDGIHTKAWFYSRDDVEEIATMLKKKVNK</sequence>
<accession>A0A7M5XE05</accession>
<dbReference type="SUPFAM" id="SSF55729">
    <property type="entry name" value="Acyl-CoA N-acyltransferases (Nat)"/>
    <property type="match status" value="1"/>
</dbReference>
<dbReference type="EnsemblMetazoa" id="CLYHEMT021440.1">
    <property type="protein sequence ID" value="CLYHEMP021440.1"/>
    <property type="gene ID" value="CLYHEMG021440"/>
</dbReference>
<dbReference type="OrthoDB" id="6035924at2759"/>
<dbReference type="Proteomes" id="UP000594262">
    <property type="component" value="Unplaced"/>
</dbReference>
<dbReference type="AlphaFoldDB" id="A0A7M5XE05"/>
<evidence type="ECO:0000313" key="1">
    <source>
        <dbReference type="EnsemblMetazoa" id="CLYHEMP021440.1"/>
    </source>
</evidence>
<name>A0A7M5XE05_9CNID</name>
<evidence type="ECO:0008006" key="3">
    <source>
        <dbReference type="Google" id="ProtNLM"/>
    </source>
</evidence>
<evidence type="ECO:0000313" key="2">
    <source>
        <dbReference type="Proteomes" id="UP000594262"/>
    </source>
</evidence>
<reference evidence="1" key="1">
    <citation type="submission" date="2021-01" db="UniProtKB">
        <authorList>
            <consortium name="EnsemblMetazoa"/>
        </authorList>
    </citation>
    <scope>IDENTIFICATION</scope>
</reference>
<proteinExistence type="predicted"/>
<dbReference type="Pfam" id="PF13444">
    <property type="entry name" value="Acetyltransf_5"/>
    <property type="match status" value="1"/>
</dbReference>
<protein>
    <recommendedName>
        <fullName evidence="3">N-acetyltransferase domain-containing protein</fullName>
    </recommendedName>
</protein>
<organism evidence="1 2">
    <name type="scientific">Clytia hemisphaerica</name>
    <dbReference type="NCBI Taxonomy" id="252671"/>
    <lineage>
        <taxon>Eukaryota</taxon>
        <taxon>Metazoa</taxon>
        <taxon>Cnidaria</taxon>
        <taxon>Hydrozoa</taxon>
        <taxon>Hydroidolina</taxon>
        <taxon>Leptothecata</taxon>
        <taxon>Obeliida</taxon>
        <taxon>Clytiidae</taxon>
        <taxon>Clytia</taxon>
    </lineage>
</organism>
<keyword evidence="2" id="KW-1185">Reference proteome</keyword>